<sequence length="257" mass="27633">MCLPGPLNGLLSASTRKPDVRGSTTEASTWITGPLTRAAPRRQGHAEAQRLTEPVASTFRPPLCRTRPTWARETSPSVSSETPVSAPWITGVTQLSSHPAATPDSQHCETAFQQQEARTGIKLGGDISGRECRVKNPGGDSYCQNKKEKKAMSRTRVTAKYPPENPLAHRLRSWGPELRAEPDHPAKGVGSEDAFSAVQKPDAPGSGGSLQSYRGSAAPLRNHAGQENWTACRITAQSPSRAVLLCPALQVWPCDLL</sequence>
<protein>
    <submittedName>
        <fullName evidence="1">Uncharacterized protein</fullName>
    </submittedName>
</protein>
<evidence type="ECO:0000313" key="1">
    <source>
        <dbReference type="EMBL" id="CAM9868131.1"/>
    </source>
</evidence>
<evidence type="ECO:0000313" key="2">
    <source>
        <dbReference type="Proteomes" id="UP001162501"/>
    </source>
</evidence>
<accession>A0AC59YNY2</accession>
<reference evidence="1" key="1">
    <citation type="submission" date="2023-05" db="EMBL/GenBank/DDBJ databases">
        <authorList>
            <consortium name="ELIXIR-Norway"/>
        </authorList>
    </citation>
    <scope>NUCLEOTIDE SEQUENCE</scope>
</reference>
<organism evidence="1 2">
    <name type="scientific">Rangifer tarandus platyrhynchus</name>
    <name type="common">Svalbard reindeer</name>
    <dbReference type="NCBI Taxonomy" id="3082113"/>
    <lineage>
        <taxon>Eukaryota</taxon>
        <taxon>Metazoa</taxon>
        <taxon>Chordata</taxon>
        <taxon>Craniata</taxon>
        <taxon>Vertebrata</taxon>
        <taxon>Euteleostomi</taxon>
        <taxon>Mammalia</taxon>
        <taxon>Eutheria</taxon>
        <taxon>Laurasiatheria</taxon>
        <taxon>Artiodactyla</taxon>
        <taxon>Ruminantia</taxon>
        <taxon>Pecora</taxon>
        <taxon>Cervidae</taxon>
        <taxon>Odocoileinae</taxon>
        <taxon>Rangifer</taxon>
    </lineage>
</organism>
<dbReference type="Proteomes" id="UP001162501">
    <property type="component" value="Chromosome 19"/>
</dbReference>
<reference evidence="1" key="2">
    <citation type="submission" date="2025-03" db="EMBL/GenBank/DDBJ databases">
        <authorList>
            <consortium name="ELIXIR-Norway"/>
            <consortium name="Elixir Norway"/>
        </authorList>
    </citation>
    <scope>NUCLEOTIDE SEQUENCE</scope>
</reference>
<proteinExistence type="predicted"/>
<dbReference type="EMBL" id="OX596103">
    <property type="protein sequence ID" value="CAM9868131.1"/>
    <property type="molecule type" value="Genomic_DNA"/>
</dbReference>
<name>A0AC59YNY2_RANTA</name>
<gene>
    <name evidence="1" type="ORF">MRATA1EN22A_LOCUS8608</name>
</gene>